<reference evidence="2" key="1">
    <citation type="submission" date="2023-06" db="EMBL/GenBank/DDBJ databases">
        <authorList>
            <consortium name="Lawrence Berkeley National Laboratory"/>
            <person name="Ahrendt S."/>
            <person name="Sahu N."/>
            <person name="Indic B."/>
            <person name="Wong-Bajracharya J."/>
            <person name="Merenyi Z."/>
            <person name="Ke H.-M."/>
            <person name="Monk M."/>
            <person name="Kocsube S."/>
            <person name="Drula E."/>
            <person name="Lipzen A."/>
            <person name="Balint B."/>
            <person name="Henrissat B."/>
            <person name="Andreopoulos B."/>
            <person name="Martin F.M."/>
            <person name="Harder C.B."/>
            <person name="Rigling D."/>
            <person name="Ford K.L."/>
            <person name="Foster G.D."/>
            <person name="Pangilinan J."/>
            <person name="Papanicolaou A."/>
            <person name="Barry K."/>
            <person name="LaButti K."/>
            <person name="Viragh M."/>
            <person name="Koriabine M."/>
            <person name="Yan M."/>
            <person name="Riley R."/>
            <person name="Champramary S."/>
            <person name="Plett K.L."/>
            <person name="Tsai I.J."/>
            <person name="Slot J."/>
            <person name="Sipos G."/>
            <person name="Plett J."/>
            <person name="Nagy L.G."/>
            <person name="Grigoriev I.V."/>
        </authorList>
    </citation>
    <scope>NUCLEOTIDE SEQUENCE</scope>
    <source>
        <strain evidence="2">HWK02</strain>
    </source>
</reference>
<feature type="domain" description="Helitron helicase-like" evidence="1">
    <location>
        <begin position="53"/>
        <end position="264"/>
    </location>
</feature>
<dbReference type="InterPro" id="IPR025476">
    <property type="entry name" value="Helitron_helicase-like"/>
</dbReference>
<dbReference type="Pfam" id="PF14214">
    <property type="entry name" value="Helitron_like_N"/>
    <property type="match status" value="1"/>
</dbReference>
<protein>
    <recommendedName>
        <fullName evidence="1">Helitron helicase-like domain-containing protein</fullName>
    </recommendedName>
</protein>
<evidence type="ECO:0000259" key="1">
    <source>
        <dbReference type="Pfam" id="PF14214"/>
    </source>
</evidence>
<feature type="non-terminal residue" evidence="2">
    <location>
        <position position="264"/>
    </location>
</feature>
<sequence>PDLTIFHGSAAIREYNNPDLIKGLFPTLFPFGVGGFEEAHRKISVAFKTQANYCLDMDNQCFRYHESFIFVVMNMIQHHQAHLHIHFTVNDADFGKVAADIAGIKAQTLKNVAKHLQEEGCVTDLMADEKKVFTLLSKVKTIASKVTGSEASKMLYHNEILAYCSHFGIPHIFFTANPVPQHSPLFQLMCGDTTINLNKQFPKMVDALQQMMHLANDPVAALDFFNFSCKAMIEYLFGWDSKRKCSTKEGGIIGYLKAFYGTNE</sequence>
<evidence type="ECO:0000313" key="3">
    <source>
        <dbReference type="Proteomes" id="UP001175228"/>
    </source>
</evidence>
<organism evidence="2 3">
    <name type="scientific">Armillaria luteobubalina</name>
    <dbReference type="NCBI Taxonomy" id="153913"/>
    <lineage>
        <taxon>Eukaryota</taxon>
        <taxon>Fungi</taxon>
        <taxon>Dikarya</taxon>
        <taxon>Basidiomycota</taxon>
        <taxon>Agaricomycotina</taxon>
        <taxon>Agaricomycetes</taxon>
        <taxon>Agaricomycetidae</taxon>
        <taxon>Agaricales</taxon>
        <taxon>Marasmiineae</taxon>
        <taxon>Physalacriaceae</taxon>
        <taxon>Armillaria</taxon>
    </lineage>
</organism>
<evidence type="ECO:0000313" key="2">
    <source>
        <dbReference type="EMBL" id="KAK0505513.1"/>
    </source>
</evidence>
<dbReference type="AlphaFoldDB" id="A0AA39UVT3"/>
<gene>
    <name evidence="2" type="ORF">EDD18DRAFT_1043747</name>
</gene>
<dbReference type="Proteomes" id="UP001175228">
    <property type="component" value="Unassembled WGS sequence"/>
</dbReference>
<comment type="caution">
    <text evidence="2">The sequence shown here is derived from an EMBL/GenBank/DDBJ whole genome shotgun (WGS) entry which is preliminary data.</text>
</comment>
<dbReference type="EMBL" id="JAUEPU010000002">
    <property type="protein sequence ID" value="KAK0505513.1"/>
    <property type="molecule type" value="Genomic_DNA"/>
</dbReference>
<feature type="non-terminal residue" evidence="2">
    <location>
        <position position="1"/>
    </location>
</feature>
<accession>A0AA39UVT3</accession>
<keyword evidence="3" id="KW-1185">Reference proteome</keyword>
<name>A0AA39UVT3_9AGAR</name>
<proteinExistence type="predicted"/>